<feature type="non-terminal residue" evidence="3">
    <location>
        <position position="99"/>
    </location>
</feature>
<keyword evidence="4" id="KW-1185">Reference proteome</keyword>
<accession>A0AA35RCX4</accession>
<sequence>LSLFFFLLLFLSLLLQGIAKIHTSLQHFYLPTLIEVHIYLTAIFLYHLRVTYLWSSFSTLELPSPSSIYLRVSSPSFLYLIHSFRQPYTIAILLTHSGL</sequence>
<proteinExistence type="predicted"/>
<keyword evidence="1" id="KW-0472">Membrane</keyword>
<feature type="non-terminal residue" evidence="3">
    <location>
        <position position="1"/>
    </location>
</feature>
<evidence type="ECO:0000313" key="3">
    <source>
        <dbReference type="EMBL" id="CAI8008899.1"/>
    </source>
</evidence>
<feature type="signal peptide" evidence="2">
    <location>
        <begin position="1"/>
        <end position="19"/>
    </location>
</feature>
<name>A0AA35RCX4_GEOBA</name>
<dbReference type="EMBL" id="CASHTH010000907">
    <property type="protein sequence ID" value="CAI8008899.1"/>
    <property type="molecule type" value="Genomic_DNA"/>
</dbReference>
<dbReference type="Proteomes" id="UP001174909">
    <property type="component" value="Unassembled WGS sequence"/>
</dbReference>
<feature type="transmembrane region" description="Helical" evidence="1">
    <location>
        <begin position="29"/>
        <end position="48"/>
    </location>
</feature>
<protein>
    <recommendedName>
        <fullName evidence="5">Secreted protein</fullName>
    </recommendedName>
</protein>
<keyword evidence="1" id="KW-1133">Transmembrane helix</keyword>
<evidence type="ECO:0000313" key="4">
    <source>
        <dbReference type="Proteomes" id="UP001174909"/>
    </source>
</evidence>
<feature type="chain" id="PRO_5041434282" description="Secreted protein" evidence="2">
    <location>
        <begin position="20"/>
        <end position="99"/>
    </location>
</feature>
<keyword evidence="1" id="KW-0812">Transmembrane</keyword>
<reference evidence="3" key="1">
    <citation type="submission" date="2023-03" db="EMBL/GenBank/DDBJ databases">
        <authorList>
            <person name="Steffen K."/>
            <person name="Cardenas P."/>
        </authorList>
    </citation>
    <scope>NUCLEOTIDE SEQUENCE</scope>
</reference>
<organism evidence="3 4">
    <name type="scientific">Geodia barretti</name>
    <name type="common">Barrett's horny sponge</name>
    <dbReference type="NCBI Taxonomy" id="519541"/>
    <lineage>
        <taxon>Eukaryota</taxon>
        <taxon>Metazoa</taxon>
        <taxon>Porifera</taxon>
        <taxon>Demospongiae</taxon>
        <taxon>Heteroscleromorpha</taxon>
        <taxon>Tetractinellida</taxon>
        <taxon>Astrophorina</taxon>
        <taxon>Geodiidae</taxon>
        <taxon>Geodia</taxon>
    </lineage>
</organism>
<evidence type="ECO:0008006" key="5">
    <source>
        <dbReference type="Google" id="ProtNLM"/>
    </source>
</evidence>
<comment type="caution">
    <text evidence="3">The sequence shown here is derived from an EMBL/GenBank/DDBJ whole genome shotgun (WGS) entry which is preliminary data.</text>
</comment>
<keyword evidence="2" id="KW-0732">Signal</keyword>
<evidence type="ECO:0000256" key="2">
    <source>
        <dbReference type="SAM" id="SignalP"/>
    </source>
</evidence>
<dbReference type="AlphaFoldDB" id="A0AA35RCX4"/>
<gene>
    <name evidence="3" type="ORF">GBAR_LOCUS6052</name>
</gene>
<evidence type="ECO:0000256" key="1">
    <source>
        <dbReference type="SAM" id="Phobius"/>
    </source>
</evidence>